<accession>N1Q4R7</accession>
<feature type="compositionally biased region" description="Basic and acidic residues" evidence="1">
    <location>
        <begin position="135"/>
        <end position="145"/>
    </location>
</feature>
<feature type="region of interest" description="Disordered" evidence="1">
    <location>
        <begin position="535"/>
        <end position="559"/>
    </location>
</feature>
<feature type="compositionally biased region" description="Basic and acidic residues" evidence="1">
    <location>
        <begin position="285"/>
        <end position="294"/>
    </location>
</feature>
<dbReference type="eggNOG" id="ENOG502SJTA">
    <property type="taxonomic scope" value="Eukaryota"/>
</dbReference>
<dbReference type="OMA" id="GYQDWYT"/>
<sequence length="956" mass="107297">MEPRDYVSFDAHPRIPRDPRRSEPRDEASRVKASALGHARSARQHDDRYDSPYHCPPTPTSDRRRQPQTSPPHTRRSWPPQPFAEDEWTSLRREVNAHQLLRRARENEAPSRGSVDQEPMILEVPEFINQHERRFVFAHSERKSDSSGIPTPPTSEDERSRKARRRPSKLTINGDGRVPEMDKRTSSPYAFTKPSRLPHEAANGSRYSSTEAPSPQSAGPSGTKTARLADNGKLPPSPRRDSARLSPTSRAGKDYLHAGNRSNDNDNAIDDSHFDSRRPPPRGKKMTDQPRSENSRTSVVDFAGQSGSAPPIRKANLDARRNTDSQGTLPTLGRLNTERSRRPTPLMASISLSEAQDVNLISTGSLDPRSAEQRPRSREASYASSRGVSPANSISSTSHSPRMSADRSREGSVAGSVPGSASASRPPSPTPRTPAAETPRLARTDLDWSALLAANTARRAKPPSRLAETISQEPTPEFPRRTTLQQSNVPRPTSLPYPEDASLMGGTILMPEEQEHAYMPSRKATLVPNVYESQNSARSASAAPSNSSHASARSAHRPSMIRGYSASNASWMEPRNVAEVRPRLAEVKRSESFATASETKKELQALMAKGLPPCPRPQPIAGYDDWYTVTGSSDIDFCPNCIDTLFERTVFRSQFRRSLPRNLDQRVQCAFGSPWIRLAWLLTLQQQRTDLGLLKDVAEIESTTEPCPGSIESVRSWYGLRDPDGLFVRDFHICFGDVRKVERLLPSLSGTFVKLPHRASCEKRICAIRTDSNRFSAYLDALVSTHEKAITSRKGADPMPLIDLVERKTRLRECTRDNMLIGSLWHFSPELQSLTICEDCFESVVEPEIKKGASVAKKFTRTVQPVYGEGIGSSCQLYSRRMRTAFQRAVEDNDFKYLARKSKDRREAELWLQDRYKDVVRRAKRLSLEGDVSDDDERRLNRDLEKISTEWKERWE</sequence>
<evidence type="ECO:0000256" key="1">
    <source>
        <dbReference type="SAM" id="MobiDB-lite"/>
    </source>
</evidence>
<dbReference type="Proteomes" id="UP000016933">
    <property type="component" value="Unassembled WGS sequence"/>
</dbReference>
<feature type="region of interest" description="Disordered" evidence="1">
    <location>
        <begin position="135"/>
        <end position="343"/>
    </location>
</feature>
<organism evidence="2 3">
    <name type="scientific">Dothistroma septosporum (strain NZE10 / CBS 128990)</name>
    <name type="common">Red band needle blight fungus</name>
    <name type="synonym">Mycosphaerella pini</name>
    <dbReference type="NCBI Taxonomy" id="675120"/>
    <lineage>
        <taxon>Eukaryota</taxon>
        <taxon>Fungi</taxon>
        <taxon>Dikarya</taxon>
        <taxon>Ascomycota</taxon>
        <taxon>Pezizomycotina</taxon>
        <taxon>Dothideomycetes</taxon>
        <taxon>Dothideomycetidae</taxon>
        <taxon>Mycosphaerellales</taxon>
        <taxon>Mycosphaerellaceae</taxon>
        <taxon>Dothistroma</taxon>
    </lineage>
</organism>
<dbReference type="HOGENOM" id="CLU_297891_0_0_1"/>
<feature type="compositionally biased region" description="Low complexity" evidence="1">
    <location>
        <begin position="412"/>
        <end position="425"/>
    </location>
</feature>
<proteinExistence type="predicted"/>
<dbReference type="EMBL" id="KB446535">
    <property type="protein sequence ID" value="EME49654.1"/>
    <property type="molecule type" value="Genomic_DNA"/>
</dbReference>
<name>N1Q4R7_DOTSN</name>
<gene>
    <name evidence="2" type="ORF">DOTSEDRAFT_68435</name>
</gene>
<evidence type="ECO:0000313" key="3">
    <source>
        <dbReference type="Proteomes" id="UP000016933"/>
    </source>
</evidence>
<dbReference type="AlphaFoldDB" id="N1Q4R7"/>
<feature type="region of interest" description="Disordered" evidence="1">
    <location>
        <begin position="1"/>
        <end position="120"/>
    </location>
</feature>
<dbReference type="OrthoDB" id="5296at2759"/>
<evidence type="ECO:0000313" key="2">
    <source>
        <dbReference type="EMBL" id="EME49654.1"/>
    </source>
</evidence>
<feature type="compositionally biased region" description="Low complexity" evidence="1">
    <location>
        <begin position="535"/>
        <end position="553"/>
    </location>
</feature>
<feature type="compositionally biased region" description="Polar residues" evidence="1">
    <location>
        <begin position="205"/>
        <end position="224"/>
    </location>
</feature>
<feature type="compositionally biased region" description="Basic and acidic residues" evidence="1">
    <location>
        <begin position="1"/>
        <end position="30"/>
    </location>
</feature>
<feature type="region of interest" description="Disordered" evidence="1">
    <location>
        <begin position="361"/>
        <end position="444"/>
    </location>
</feature>
<reference evidence="2 3" key="2">
    <citation type="journal article" date="2012" name="PLoS Pathog.">
        <title>Diverse lifestyles and strategies of plant pathogenesis encoded in the genomes of eighteen Dothideomycetes fungi.</title>
        <authorList>
            <person name="Ohm R.A."/>
            <person name="Feau N."/>
            <person name="Henrissat B."/>
            <person name="Schoch C.L."/>
            <person name="Horwitz B.A."/>
            <person name="Barry K.W."/>
            <person name="Condon B.J."/>
            <person name="Copeland A.C."/>
            <person name="Dhillon B."/>
            <person name="Glaser F."/>
            <person name="Hesse C.N."/>
            <person name="Kosti I."/>
            <person name="LaButti K."/>
            <person name="Lindquist E.A."/>
            <person name="Lucas S."/>
            <person name="Salamov A.A."/>
            <person name="Bradshaw R.E."/>
            <person name="Ciuffetti L."/>
            <person name="Hamelin R.C."/>
            <person name="Kema G.H.J."/>
            <person name="Lawrence C."/>
            <person name="Scott J.A."/>
            <person name="Spatafora J.W."/>
            <person name="Turgeon B.G."/>
            <person name="de Wit P.J.G.M."/>
            <person name="Zhong S."/>
            <person name="Goodwin S.B."/>
            <person name="Grigoriev I.V."/>
        </authorList>
    </citation>
    <scope>NUCLEOTIDE SEQUENCE [LARGE SCALE GENOMIC DNA]</scope>
    <source>
        <strain evidence="3">NZE10 / CBS 128990</strain>
    </source>
</reference>
<feature type="region of interest" description="Disordered" evidence="1">
    <location>
        <begin position="456"/>
        <end position="497"/>
    </location>
</feature>
<protein>
    <submittedName>
        <fullName evidence="2">Uncharacterized protein</fullName>
    </submittedName>
</protein>
<feature type="compositionally biased region" description="Polar residues" evidence="1">
    <location>
        <begin position="382"/>
        <end position="401"/>
    </location>
</feature>
<dbReference type="STRING" id="675120.N1Q4R7"/>
<reference evidence="3" key="1">
    <citation type="journal article" date="2012" name="PLoS Genet.">
        <title>The genomes of the fungal plant pathogens Cladosporium fulvum and Dothistroma septosporum reveal adaptation to different hosts and lifestyles but also signatures of common ancestry.</title>
        <authorList>
            <person name="de Wit P.J.G.M."/>
            <person name="van der Burgt A."/>
            <person name="Oekmen B."/>
            <person name="Stergiopoulos I."/>
            <person name="Abd-Elsalam K.A."/>
            <person name="Aerts A.L."/>
            <person name="Bahkali A.H."/>
            <person name="Beenen H.G."/>
            <person name="Chettri P."/>
            <person name="Cox M.P."/>
            <person name="Datema E."/>
            <person name="de Vries R.P."/>
            <person name="Dhillon B."/>
            <person name="Ganley A.R."/>
            <person name="Griffiths S.A."/>
            <person name="Guo Y."/>
            <person name="Hamelin R.C."/>
            <person name="Henrissat B."/>
            <person name="Kabir M.S."/>
            <person name="Jashni M.K."/>
            <person name="Kema G."/>
            <person name="Klaubauf S."/>
            <person name="Lapidus A."/>
            <person name="Levasseur A."/>
            <person name="Lindquist E."/>
            <person name="Mehrabi R."/>
            <person name="Ohm R.A."/>
            <person name="Owen T.J."/>
            <person name="Salamov A."/>
            <person name="Schwelm A."/>
            <person name="Schijlen E."/>
            <person name="Sun H."/>
            <person name="van den Burg H.A."/>
            <person name="van Ham R.C.H.J."/>
            <person name="Zhang S."/>
            <person name="Goodwin S.B."/>
            <person name="Grigoriev I.V."/>
            <person name="Collemare J."/>
            <person name="Bradshaw R.E."/>
        </authorList>
    </citation>
    <scope>NUCLEOTIDE SEQUENCE [LARGE SCALE GENOMIC DNA]</scope>
    <source>
        <strain evidence="3">NZE10 / CBS 128990</strain>
    </source>
</reference>
<keyword evidence="3" id="KW-1185">Reference proteome</keyword>
<feature type="compositionally biased region" description="Basic and acidic residues" evidence="1">
    <location>
        <begin position="369"/>
        <end position="379"/>
    </location>
</feature>
<feature type="compositionally biased region" description="Polar residues" evidence="1">
    <location>
        <begin position="482"/>
        <end position="491"/>
    </location>
</feature>